<reference evidence="3" key="1">
    <citation type="submission" date="2013-03" db="EMBL/GenBank/DDBJ databases">
        <title>The Genome Sequence of Anopheles dirus WRAIR2.</title>
        <authorList>
            <consortium name="The Broad Institute Genomics Platform"/>
            <person name="Neafsey D.E."/>
            <person name="Walton C."/>
            <person name="Walker B."/>
            <person name="Young S.K."/>
            <person name="Zeng Q."/>
            <person name="Gargeya S."/>
            <person name="Fitzgerald M."/>
            <person name="Haas B."/>
            <person name="Abouelleil A."/>
            <person name="Allen A.W."/>
            <person name="Alvarado L."/>
            <person name="Arachchi H.M."/>
            <person name="Berlin A.M."/>
            <person name="Chapman S.B."/>
            <person name="Gainer-Dewar J."/>
            <person name="Goldberg J."/>
            <person name="Griggs A."/>
            <person name="Gujja S."/>
            <person name="Hansen M."/>
            <person name="Howarth C."/>
            <person name="Imamovic A."/>
            <person name="Ireland A."/>
            <person name="Larimer J."/>
            <person name="McCowan C."/>
            <person name="Murphy C."/>
            <person name="Pearson M."/>
            <person name="Poon T.W."/>
            <person name="Priest M."/>
            <person name="Roberts A."/>
            <person name="Saif S."/>
            <person name="Shea T."/>
            <person name="Sisk P."/>
            <person name="Sykes S."/>
            <person name="Wortman J."/>
            <person name="Nusbaum C."/>
            <person name="Birren B."/>
        </authorList>
    </citation>
    <scope>NUCLEOTIDE SEQUENCE [LARGE SCALE GENOMIC DNA]</scope>
    <source>
        <strain evidence="3">WRAIR2</strain>
    </source>
</reference>
<name>A0A182N7P8_9DIPT</name>
<evidence type="ECO:0000313" key="2">
    <source>
        <dbReference type="EnsemblMetazoa" id="ADIR003673-PA"/>
    </source>
</evidence>
<dbReference type="SMART" id="SM00225">
    <property type="entry name" value="BTB"/>
    <property type="match status" value="2"/>
</dbReference>
<dbReference type="GO" id="GO:0005737">
    <property type="term" value="C:cytoplasm"/>
    <property type="evidence" value="ECO:0007669"/>
    <property type="project" value="TreeGrafter"/>
</dbReference>
<feature type="domain" description="BTB" evidence="1">
    <location>
        <begin position="27"/>
        <end position="93"/>
    </location>
</feature>
<dbReference type="SUPFAM" id="SSF54695">
    <property type="entry name" value="POZ domain"/>
    <property type="match status" value="2"/>
</dbReference>
<dbReference type="STRING" id="7168.A0A182N7P8"/>
<protein>
    <recommendedName>
        <fullName evidence="1">BTB domain-containing protein</fullName>
    </recommendedName>
</protein>
<dbReference type="PROSITE" id="PS50097">
    <property type="entry name" value="BTB"/>
    <property type="match status" value="2"/>
</dbReference>
<proteinExistence type="predicted"/>
<dbReference type="EnsemblMetazoa" id="ADIR003673-RA">
    <property type="protein sequence ID" value="ADIR003673-PA"/>
    <property type="gene ID" value="ADIR003673"/>
</dbReference>
<dbReference type="GO" id="GO:0008344">
    <property type="term" value="P:adult locomotory behavior"/>
    <property type="evidence" value="ECO:0007669"/>
    <property type="project" value="TreeGrafter"/>
</dbReference>
<evidence type="ECO:0000259" key="1">
    <source>
        <dbReference type="PROSITE" id="PS50097"/>
    </source>
</evidence>
<dbReference type="PANTHER" id="PTHR46306">
    <property type="entry name" value="BTB/POZ DOMAIN-CONTAINING PROTEIN 9"/>
    <property type="match status" value="1"/>
</dbReference>
<dbReference type="Pfam" id="PF00651">
    <property type="entry name" value="BTB"/>
    <property type="match status" value="2"/>
</dbReference>
<dbReference type="PANTHER" id="PTHR46306:SF1">
    <property type="entry name" value="BTB_POZ DOMAIN-CONTAINING PROTEIN 9"/>
    <property type="match status" value="1"/>
</dbReference>
<keyword evidence="3" id="KW-1185">Reference proteome</keyword>
<dbReference type="Proteomes" id="UP000075884">
    <property type="component" value="Unassembled WGS sequence"/>
</dbReference>
<dbReference type="SMART" id="SM00875">
    <property type="entry name" value="BACK"/>
    <property type="match status" value="2"/>
</dbReference>
<feature type="domain" description="BTB" evidence="1">
    <location>
        <begin position="413"/>
        <end position="479"/>
    </location>
</feature>
<dbReference type="Gene3D" id="3.30.710.10">
    <property type="entry name" value="Potassium Channel Kv1.1, Chain A"/>
    <property type="match status" value="2"/>
</dbReference>
<dbReference type="InterPro" id="IPR052407">
    <property type="entry name" value="BTB_POZ_domain_cont_9"/>
</dbReference>
<dbReference type="VEuPathDB" id="VectorBase:ADIR003673"/>
<dbReference type="Gene3D" id="1.25.40.420">
    <property type="match status" value="2"/>
</dbReference>
<organism evidence="2 3">
    <name type="scientific">Anopheles dirus</name>
    <dbReference type="NCBI Taxonomy" id="7168"/>
    <lineage>
        <taxon>Eukaryota</taxon>
        <taxon>Metazoa</taxon>
        <taxon>Ecdysozoa</taxon>
        <taxon>Arthropoda</taxon>
        <taxon>Hexapoda</taxon>
        <taxon>Insecta</taxon>
        <taxon>Pterygota</taxon>
        <taxon>Neoptera</taxon>
        <taxon>Endopterygota</taxon>
        <taxon>Diptera</taxon>
        <taxon>Nematocera</taxon>
        <taxon>Culicoidea</taxon>
        <taxon>Culicidae</taxon>
        <taxon>Anophelinae</taxon>
        <taxon>Anopheles</taxon>
    </lineage>
</organism>
<evidence type="ECO:0000313" key="3">
    <source>
        <dbReference type="Proteomes" id="UP000075884"/>
    </source>
</evidence>
<dbReference type="InterPro" id="IPR011333">
    <property type="entry name" value="SKP1/BTB/POZ_sf"/>
</dbReference>
<dbReference type="GO" id="GO:0050804">
    <property type="term" value="P:modulation of chemical synaptic transmission"/>
    <property type="evidence" value="ECO:0007669"/>
    <property type="project" value="TreeGrafter"/>
</dbReference>
<dbReference type="GO" id="GO:0048512">
    <property type="term" value="P:circadian behavior"/>
    <property type="evidence" value="ECO:0007669"/>
    <property type="project" value="TreeGrafter"/>
</dbReference>
<dbReference type="Pfam" id="PF07707">
    <property type="entry name" value="BACK"/>
    <property type="match status" value="2"/>
</dbReference>
<sequence length="651" mass="73355">MEIEGKICELEQLVKDVAQLSLSSDFSDVTFIVQNERISAHRLILAARNEYFRAILYGGLEESQQKEVSLNIPLQPFKWLLQFLYSGKLTLSDMKEDVILETLGLAHEYGVTVVTEGISDYLREIISVGNVCAVLDAARLYNLEELSSTCLLFIDGNASQVLKHTSFRAVSFDSLCELLDRDTLSTTSEETIFRAVHEWCNHNVSGAHKADVLYGKVRFTLISQEGLLNVVRPTGVLDAERLLDIIVERNSSDLLPHRAKLYAGVNSTEEATYEYGDWDDGRHSCTIDLGEVVIINEIELDISDIKDYEDTDELKECLHTSVDGINWMLISERYVAKCPHFYFFQRAVRWIRIIGSVDEQISNLDIRVAMFNPKSCKQECSNLKSLPDCRMEIEGEIGESVQPFEDVLQLCLPDVTFVVQNERIPAHRHVLAAKNAYFRALLEERQDDNQQLEITLAIPLEAFKCLLRFLYSGKLTLSGMKEEVILDMLGLAHKYGVTAVTKTTSTHLGKMISTGNVCAILDTARMCNLSDLSSTCLLFIDGNASQVLKHESFHTVSFDSLCDLLDRSSLCSNEETIFLAVHKWSKHDVSDAKNVDVLYGKVRFTLISRKGLLNVVRPTGVLDSERLLDIMAKKESSDLLPYRAQLCKSCD</sequence>
<accession>A0A182N7P8</accession>
<dbReference type="InterPro" id="IPR011705">
    <property type="entry name" value="BACK"/>
</dbReference>
<reference evidence="2" key="2">
    <citation type="submission" date="2020-05" db="UniProtKB">
        <authorList>
            <consortium name="EnsemblMetazoa"/>
        </authorList>
    </citation>
    <scope>IDENTIFICATION</scope>
    <source>
        <strain evidence="2">WRAIR2</strain>
    </source>
</reference>
<dbReference type="FunFam" id="1.25.40.420:FF:000005">
    <property type="entry name" value="BTB/POZ domain-containing protein 9"/>
    <property type="match status" value="2"/>
</dbReference>
<dbReference type="InterPro" id="IPR000210">
    <property type="entry name" value="BTB/POZ_dom"/>
</dbReference>
<dbReference type="AlphaFoldDB" id="A0A182N7P8"/>